<name>A0A3R7H0A1_9BURK</name>
<organism evidence="2 3">
    <name type="scientific">Alicycliphilus denitrificans</name>
    <dbReference type="NCBI Taxonomy" id="179636"/>
    <lineage>
        <taxon>Bacteria</taxon>
        <taxon>Pseudomonadati</taxon>
        <taxon>Pseudomonadota</taxon>
        <taxon>Betaproteobacteria</taxon>
        <taxon>Burkholderiales</taxon>
        <taxon>Comamonadaceae</taxon>
        <taxon>Alicycliphilus</taxon>
    </lineage>
</organism>
<evidence type="ECO:0000259" key="1">
    <source>
        <dbReference type="SMART" id="SM00829"/>
    </source>
</evidence>
<dbReference type="InterPro" id="IPR014188">
    <property type="entry name" value="Acrylyl-CoA_reductase_AcuI"/>
</dbReference>
<dbReference type="InterPro" id="IPR020843">
    <property type="entry name" value="ER"/>
</dbReference>
<dbReference type="AlphaFoldDB" id="A0A3R7H0A1"/>
<gene>
    <name evidence="2" type="ORF">CE154_016725</name>
</gene>
<dbReference type="PANTHER" id="PTHR43677:SF1">
    <property type="entry name" value="ACRYLYL-COA REDUCTASE ACUI-RELATED"/>
    <property type="match status" value="1"/>
</dbReference>
<dbReference type="InterPro" id="IPR036291">
    <property type="entry name" value="NAD(P)-bd_dom_sf"/>
</dbReference>
<evidence type="ECO:0000313" key="2">
    <source>
        <dbReference type="EMBL" id="RKJ95576.1"/>
    </source>
</evidence>
<dbReference type="PANTHER" id="PTHR43677">
    <property type="entry name" value="SHORT-CHAIN DEHYDROGENASE/REDUCTASE"/>
    <property type="match status" value="1"/>
</dbReference>
<dbReference type="InterPro" id="IPR051397">
    <property type="entry name" value="Zn-ADH-like_protein"/>
</dbReference>
<dbReference type="Gene3D" id="3.40.50.720">
    <property type="entry name" value="NAD(P)-binding Rossmann-like Domain"/>
    <property type="match status" value="1"/>
</dbReference>
<accession>A0A3R7H0A1</accession>
<dbReference type="CDD" id="cd05280">
    <property type="entry name" value="MDR_yhdh_yhfp"/>
    <property type="match status" value="1"/>
</dbReference>
<dbReference type="NCBIfam" id="TIGR02823">
    <property type="entry name" value="oxido_YhdH"/>
    <property type="match status" value="1"/>
</dbReference>
<dbReference type="SMART" id="SM00829">
    <property type="entry name" value="PKS_ER"/>
    <property type="match status" value="1"/>
</dbReference>
<dbReference type="SUPFAM" id="SSF50129">
    <property type="entry name" value="GroES-like"/>
    <property type="match status" value="1"/>
</dbReference>
<dbReference type="EMBL" id="NKDB02000003">
    <property type="protein sequence ID" value="RKJ95576.1"/>
    <property type="molecule type" value="Genomic_DNA"/>
</dbReference>
<dbReference type="RefSeq" id="WP_094439599.1">
    <property type="nucleotide sequence ID" value="NZ_NKDB02000003.1"/>
</dbReference>
<keyword evidence="2" id="KW-0560">Oxidoreductase</keyword>
<feature type="domain" description="Enoyl reductase (ER)" evidence="1">
    <location>
        <begin position="15"/>
        <end position="327"/>
    </location>
</feature>
<dbReference type="EC" id="1.3.1.95" evidence="2"/>
<dbReference type="InterPro" id="IPR013154">
    <property type="entry name" value="ADH-like_N"/>
</dbReference>
<protein>
    <submittedName>
        <fullName evidence="2">Acryloyl-CoA reductase</fullName>
        <ecNumber evidence="2">1.3.1.95</ecNumber>
    </submittedName>
</protein>
<dbReference type="Pfam" id="PF00107">
    <property type="entry name" value="ADH_zinc_N"/>
    <property type="match status" value="1"/>
</dbReference>
<dbReference type="GO" id="GO:0043957">
    <property type="term" value="F:acryloyl-CoA reductase (NADPH) activity"/>
    <property type="evidence" value="ECO:0007669"/>
    <property type="project" value="TreeGrafter"/>
</dbReference>
<dbReference type="Pfam" id="PF08240">
    <property type="entry name" value="ADH_N"/>
    <property type="match status" value="1"/>
</dbReference>
<evidence type="ECO:0000313" key="3">
    <source>
        <dbReference type="Proteomes" id="UP000216225"/>
    </source>
</evidence>
<dbReference type="Gene3D" id="3.90.180.10">
    <property type="entry name" value="Medium-chain alcohol dehydrogenases, catalytic domain"/>
    <property type="match status" value="1"/>
</dbReference>
<dbReference type="InterPro" id="IPR011032">
    <property type="entry name" value="GroES-like_sf"/>
</dbReference>
<dbReference type="SUPFAM" id="SSF51735">
    <property type="entry name" value="NAD(P)-binding Rossmann-fold domains"/>
    <property type="match status" value="1"/>
</dbReference>
<dbReference type="GO" id="GO:0043958">
    <property type="term" value="F:acryloyl-CoA reductase (NADH) activity"/>
    <property type="evidence" value="ECO:0007669"/>
    <property type="project" value="UniProtKB-EC"/>
</dbReference>
<reference evidence="2 3" key="1">
    <citation type="submission" date="2018-09" db="EMBL/GenBank/DDBJ databases">
        <title>Genome comparison of Alicycliphilus sp. BQ1, a polyurethanolytic bacterium, with its closest phylogenetic relatives Alicycliphilus denitrificans BC and K601, unable to attack polyurethane.</title>
        <authorList>
            <person name="Loza-Tavera H."/>
            <person name="Lozano L."/>
            <person name="Cevallos M."/>
            <person name="Maya-Lucas O."/>
            <person name="Garcia-Mena J."/>
            <person name="Hernandez J."/>
        </authorList>
    </citation>
    <scope>NUCLEOTIDE SEQUENCE [LARGE SCALE GENOMIC DNA]</scope>
    <source>
        <strain evidence="2 3">BQ1</strain>
    </source>
</reference>
<comment type="caution">
    <text evidence="2">The sequence shown here is derived from an EMBL/GenBank/DDBJ whole genome shotgun (WGS) entry which is preliminary data.</text>
</comment>
<dbReference type="Proteomes" id="UP000216225">
    <property type="component" value="Unassembled WGS sequence"/>
</dbReference>
<sequence>MHTSFNALVTRNQDGQVRSALEPLTTDRLSPGEVTLRTLYAGVNYKDCLSLLGKARIISSYPRIPGIEAVGEVIESHAADFSPGDAVLVHGFQTGIDFDGGLSEVMRVPAGHLQHVPEGLTPQQAAVIGVPGFTVAMALERFETWGLRPDDGMVAVTGAGGAVGRLAIHILSRAGYRVAAITRNLAHADALRALGACDVLDASLAFAPARPLEKARFAAAIDNVGGNTLAWLLRSMQDGGLVASVGNAAGNTFDGSVLPFIMRRVHLFGVVANAPWDERRRLWRRLAHAWAPDFAVLAPYVQYIRLSDVLPHAHQQLAGATSGRTIVAF</sequence>
<proteinExistence type="predicted"/>
<dbReference type="InterPro" id="IPR013149">
    <property type="entry name" value="ADH-like_C"/>
</dbReference>